<dbReference type="Pfam" id="PF00627">
    <property type="entry name" value="UBA"/>
    <property type="match status" value="1"/>
</dbReference>
<dbReference type="EMBL" id="UZAN01041632">
    <property type="protein sequence ID" value="VDP73616.1"/>
    <property type="molecule type" value="Genomic_DNA"/>
</dbReference>
<keyword evidence="4" id="KW-1185">Reference proteome</keyword>
<evidence type="ECO:0000259" key="2">
    <source>
        <dbReference type="PROSITE" id="PS50030"/>
    </source>
</evidence>
<dbReference type="InterPro" id="IPR009060">
    <property type="entry name" value="UBA-like_sf"/>
</dbReference>
<sequence>MLLRLTCPIGRFLTDHSPVVTVVQSAIQSVLGSNEITRRGHSSATTTVSGAQNRHALAHDYTIDQEEDNESEDDNGTDPTQRFLQIPMQTELQAAIAQAQGFLTAGGSGGSSRARGSPQTPNSSFEPTNSTRNSSSHTRITSSALSQALASATNSLRQASHETPMVTETATDSGDLWSTQLAQLAEMGVTDQLAARQALEATNGDLALAIQLLFG</sequence>
<dbReference type="InterPro" id="IPR047878">
    <property type="entry name" value="UBL7_UBA"/>
</dbReference>
<dbReference type="PROSITE" id="PS50030">
    <property type="entry name" value="UBA"/>
    <property type="match status" value="1"/>
</dbReference>
<gene>
    <name evidence="3" type="ORF">ECPE_LOCUS4781</name>
</gene>
<protein>
    <recommendedName>
        <fullName evidence="2">UBA domain-containing protein</fullName>
    </recommendedName>
</protein>
<dbReference type="AlphaFoldDB" id="A0A3P8K432"/>
<evidence type="ECO:0000313" key="4">
    <source>
        <dbReference type="Proteomes" id="UP000272942"/>
    </source>
</evidence>
<organism evidence="3 4">
    <name type="scientific">Echinostoma caproni</name>
    <dbReference type="NCBI Taxonomy" id="27848"/>
    <lineage>
        <taxon>Eukaryota</taxon>
        <taxon>Metazoa</taxon>
        <taxon>Spiralia</taxon>
        <taxon>Lophotrochozoa</taxon>
        <taxon>Platyhelminthes</taxon>
        <taxon>Trematoda</taxon>
        <taxon>Digenea</taxon>
        <taxon>Plagiorchiida</taxon>
        <taxon>Echinostomata</taxon>
        <taxon>Echinostomatoidea</taxon>
        <taxon>Echinostomatidae</taxon>
        <taxon>Echinostoma</taxon>
    </lineage>
</organism>
<dbReference type="OrthoDB" id="10016665at2759"/>
<dbReference type="SMART" id="SM00165">
    <property type="entry name" value="UBA"/>
    <property type="match status" value="1"/>
</dbReference>
<accession>A0A3P8K432</accession>
<proteinExistence type="predicted"/>
<dbReference type="Proteomes" id="UP000272942">
    <property type="component" value="Unassembled WGS sequence"/>
</dbReference>
<evidence type="ECO:0000256" key="1">
    <source>
        <dbReference type="SAM" id="MobiDB-lite"/>
    </source>
</evidence>
<feature type="compositionally biased region" description="Low complexity" evidence="1">
    <location>
        <begin position="128"/>
        <end position="152"/>
    </location>
</feature>
<dbReference type="CDD" id="cd14326">
    <property type="entry name" value="UBA_UBL7"/>
    <property type="match status" value="1"/>
</dbReference>
<dbReference type="SUPFAM" id="SSF46934">
    <property type="entry name" value="UBA-like"/>
    <property type="match status" value="1"/>
</dbReference>
<name>A0A3P8K432_9TREM</name>
<evidence type="ECO:0000313" key="3">
    <source>
        <dbReference type="EMBL" id="VDP73616.1"/>
    </source>
</evidence>
<dbReference type="Gene3D" id="1.10.8.10">
    <property type="entry name" value="DNA helicase RuvA subunit, C-terminal domain"/>
    <property type="match status" value="1"/>
</dbReference>
<feature type="domain" description="UBA" evidence="2">
    <location>
        <begin position="170"/>
        <end position="215"/>
    </location>
</feature>
<dbReference type="InterPro" id="IPR015940">
    <property type="entry name" value="UBA"/>
</dbReference>
<reference evidence="3 4" key="1">
    <citation type="submission" date="2018-11" db="EMBL/GenBank/DDBJ databases">
        <authorList>
            <consortium name="Pathogen Informatics"/>
        </authorList>
    </citation>
    <scope>NUCLEOTIDE SEQUENCE [LARGE SCALE GENOMIC DNA]</scope>
    <source>
        <strain evidence="3 4">Egypt</strain>
    </source>
</reference>
<feature type="compositionally biased region" description="Polar residues" evidence="1">
    <location>
        <begin position="118"/>
        <end position="127"/>
    </location>
</feature>
<feature type="region of interest" description="Disordered" evidence="1">
    <location>
        <begin position="103"/>
        <end position="172"/>
    </location>
</feature>